<evidence type="ECO:0000313" key="4">
    <source>
        <dbReference type="Proteomes" id="UP000009169"/>
    </source>
</evidence>
<dbReference type="EMBL" id="DS995739">
    <property type="protein sequence ID" value="EGE05408.1"/>
    <property type="molecule type" value="Genomic_DNA"/>
</dbReference>
<gene>
    <name evidence="3" type="ORF">TEQG_04284</name>
</gene>
<sequence>MDARSFLLLWLAVMLLDALVASSLHSLKLSCEPFSGQNLQLKRTTQLLDLVLLCLFSDVDRTNNRQSFSFQLKFVKDIHGTRRDIQKASIEEEEEEESQLHPLDETPTSLKSDDTRYSGHSRPDDLTASSSLPPALCPLFPRWCLPPAEHLASILRHLVHCASNGNAQLAAVRLCSDSKRGLVGLGGRPRAPFACSSAGFSMLAVRGGL</sequence>
<feature type="compositionally biased region" description="Basic and acidic residues" evidence="1">
    <location>
        <begin position="111"/>
        <end position="125"/>
    </location>
</feature>
<keyword evidence="4" id="KW-1185">Reference proteome</keyword>
<name>F2PU40_TRIEC</name>
<evidence type="ECO:0000256" key="1">
    <source>
        <dbReference type="SAM" id="MobiDB-lite"/>
    </source>
</evidence>
<feature type="chain" id="PRO_5003288370" evidence="2">
    <location>
        <begin position="23"/>
        <end position="209"/>
    </location>
</feature>
<reference evidence="4" key="1">
    <citation type="journal article" date="2012" name="MBio">
        <title>Comparative genome analysis of Trichophyton rubrum and related dermatophytes reveals candidate genes involved in infection.</title>
        <authorList>
            <person name="Martinez D.A."/>
            <person name="Oliver B.G."/>
            <person name="Graeser Y."/>
            <person name="Goldberg J.M."/>
            <person name="Li W."/>
            <person name="Martinez-Rossi N.M."/>
            <person name="Monod M."/>
            <person name="Shelest E."/>
            <person name="Barton R.C."/>
            <person name="Birch E."/>
            <person name="Brakhage A.A."/>
            <person name="Chen Z."/>
            <person name="Gurr S.J."/>
            <person name="Heiman D."/>
            <person name="Heitman J."/>
            <person name="Kosti I."/>
            <person name="Rossi A."/>
            <person name="Saif S."/>
            <person name="Samalova M."/>
            <person name="Saunders C.W."/>
            <person name="Shea T."/>
            <person name="Summerbell R.C."/>
            <person name="Xu J."/>
            <person name="Young S."/>
            <person name="Zeng Q."/>
            <person name="Birren B.W."/>
            <person name="Cuomo C.A."/>
            <person name="White T.C."/>
        </authorList>
    </citation>
    <scope>NUCLEOTIDE SEQUENCE [LARGE SCALE GENOMIC DNA]</scope>
    <source>
        <strain evidence="4">ATCC MYA-4606 / CBS 127.97</strain>
    </source>
</reference>
<accession>F2PU40</accession>
<evidence type="ECO:0000313" key="3">
    <source>
        <dbReference type="EMBL" id="EGE05408.1"/>
    </source>
</evidence>
<evidence type="ECO:0000256" key="2">
    <source>
        <dbReference type="SAM" id="SignalP"/>
    </source>
</evidence>
<dbReference type="HOGENOM" id="CLU_1316237_0_0_1"/>
<feature type="region of interest" description="Disordered" evidence="1">
    <location>
        <begin position="88"/>
        <end position="128"/>
    </location>
</feature>
<protein>
    <submittedName>
        <fullName evidence="3">Uncharacterized protein</fullName>
    </submittedName>
</protein>
<dbReference type="Proteomes" id="UP000009169">
    <property type="component" value="Unassembled WGS sequence"/>
</dbReference>
<feature type="signal peptide" evidence="2">
    <location>
        <begin position="1"/>
        <end position="22"/>
    </location>
</feature>
<organism evidence="3 4">
    <name type="scientific">Trichophyton equinum (strain ATCC MYA-4606 / CBS 127.97)</name>
    <name type="common">Horse ringworm fungus</name>
    <dbReference type="NCBI Taxonomy" id="559882"/>
    <lineage>
        <taxon>Eukaryota</taxon>
        <taxon>Fungi</taxon>
        <taxon>Dikarya</taxon>
        <taxon>Ascomycota</taxon>
        <taxon>Pezizomycotina</taxon>
        <taxon>Eurotiomycetes</taxon>
        <taxon>Eurotiomycetidae</taxon>
        <taxon>Onygenales</taxon>
        <taxon>Arthrodermataceae</taxon>
        <taxon>Trichophyton</taxon>
    </lineage>
</organism>
<keyword evidence="2" id="KW-0732">Signal</keyword>
<proteinExistence type="predicted"/>
<dbReference type="VEuPathDB" id="FungiDB:TEQG_04284"/>
<dbReference type="AlphaFoldDB" id="F2PU40"/>